<evidence type="ECO:0000313" key="7">
    <source>
        <dbReference type="Proteomes" id="UP000265354"/>
    </source>
</evidence>
<feature type="domain" description="Cell envelope-related transcriptional attenuator" evidence="4">
    <location>
        <begin position="165"/>
        <end position="328"/>
    </location>
</feature>
<feature type="compositionally biased region" description="Gly residues" evidence="2">
    <location>
        <begin position="56"/>
        <end position="69"/>
    </location>
</feature>
<dbReference type="AlphaFoldDB" id="A0A388SR04"/>
<keyword evidence="3" id="KW-0472">Membrane</keyword>
<dbReference type="Proteomes" id="UP000265354">
    <property type="component" value="Unassembled WGS sequence"/>
</dbReference>
<evidence type="ECO:0000259" key="5">
    <source>
        <dbReference type="Pfam" id="PF13399"/>
    </source>
</evidence>
<dbReference type="Gene3D" id="3.30.70.2390">
    <property type="match status" value="1"/>
</dbReference>
<evidence type="ECO:0000313" key="6">
    <source>
        <dbReference type="EMBL" id="GBP99072.1"/>
    </source>
</evidence>
<dbReference type="EMBL" id="BGZL01000001">
    <property type="protein sequence ID" value="GBP99072.1"/>
    <property type="molecule type" value="Genomic_DNA"/>
</dbReference>
<feature type="transmembrane region" description="Helical" evidence="3">
    <location>
        <begin position="91"/>
        <end position="111"/>
    </location>
</feature>
<feature type="region of interest" description="Disordered" evidence="2">
    <location>
        <begin position="125"/>
        <end position="144"/>
    </location>
</feature>
<reference evidence="6 7" key="1">
    <citation type="submission" date="2018-07" db="EMBL/GenBank/DDBJ databases">
        <title>Whole Genome Shotgun Sequence of Streptomyces spongiicola strain 531S.</title>
        <authorList>
            <person name="Dohra H."/>
            <person name="Kodani S."/>
        </authorList>
    </citation>
    <scope>NUCLEOTIDE SEQUENCE [LARGE SCALE GENOMIC DNA]</scope>
    <source>
        <strain evidence="6 7">531S</strain>
    </source>
</reference>
<sequence length="534" mass="55081">MSDAPGRHPAKKRQRPAGTRPGSAVDRRTPMTGRRTPMTGRRTPVAGRPTPVAGPARGGSGSPERGGTGGHERGGTGSPERPPRSGRRVPGAVSALAALLAVITAAGVWAYRDLEGNLHSADVDAKIGDERPPRTSPGSKNILVVGSDSRAGADAGYGRGHTTMHSDTLLVLHLAANREWATVVSFPRDSWVEVPACDRGDGTTSGPHHAKINEAFAIGGAGGEVSRAAACAVKAVERNTGLRIDHFMSVDFQGFKGMVDALDGVRVCPTAAIRDQKARLDIPAGCQTVRGEDALGYVRARYGVGDGSDLGRVGRQQEFMRALAARAKEKLTSPGALYGLLESATGSLTTDEALAGIRPLYGLVSRLRAIPSDRLAFVTVPNYPRGMDVPSDTANVVWQYPEAAELFLSLTRDREVRAEAVAAAGRNPLYAGTVRVRVLDGTGTPGLAEEVAGSLRGYGFTVAGTGSADEAGTGAGTGAGADAGAATSVVHPAGLARQARALASRLPGSTVTESADAPEGLVTLTVGEDFGGTR</sequence>
<proteinExistence type="inferred from homology"/>
<keyword evidence="3" id="KW-0812">Transmembrane</keyword>
<evidence type="ECO:0000259" key="4">
    <source>
        <dbReference type="Pfam" id="PF03816"/>
    </source>
</evidence>
<feature type="region of interest" description="Disordered" evidence="2">
    <location>
        <begin position="510"/>
        <end position="534"/>
    </location>
</feature>
<feature type="region of interest" description="Disordered" evidence="2">
    <location>
        <begin position="1"/>
        <end position="89"/>
    </location>
</feature>
<dbReference type="InterPro" id="IPR027381">
    <property type="entry name" value="LytR/CpsA/Psr_C"/>
</dbReference>
<evidence type="ECO:0000256" key="3">
    <source>
        <dbReference type="SAM" id="Phobius"/>
    </source>
</evidence>
<feature type="domain" description="LytR/CpsA/Psr regulator C-terminal" evidence="5">
    <location>
        <begin position="433"/>
        <end position="530"/>
    </location>
</feature>
<dbReference type="Pfam" id="PF13399">
    <property type="entry name" value="LytR_C"/>
    <property type="match status" value="1"/>
</dbReference>
<dbReference type="InterPro" id="IPR050922">
    <property type="entry name" value="LytR/CpsA/Psr_CW_biosynth"/>
</dbReference>
<dbReference type="Gene3D" id="3.40.630.190">
    <property type="entry name" value="LCP protein"/>
    <property type="match status" value="1"/>
</dbReference>
<evidence type="ECO:0000256" key="1">
    <source>
        <dbReference type="ARBA" id="ARBA00006068"/>
    </source>
</evidence>
<keyword evidence="3" id="KW-1133">Transmembrane helix</keyword>
<gene>
    <name evidence="6" type="ORF">SSP531S_04670</name>
</gene>
<organism evidence="6 7">
    <name type="scientific">Streptomyces spongiicola</name>
    <dbReference type="NCBI Taxonomy" id="1690221"/>
    <lineage>
        <taxon>Bacteria</taxon>
        <taxon>Bacillati</taxon>
        <taxon>Actinomycetota</taxon>
        <taxon>Actinomycetes</taxon>
        <taxon>Kitasatosporales</taxon>
        <taxon>Streptomycetaceae</taxon>
        <taxon>Streptomyces</taxon>
    </lineage>
</organism>
<comment type="similarity">
    <text evidence="1">Belongs to the LytR/CpsA/Psr (LCP) family.</text>
</comment>
<dbReference type="PANTHER" id="PTHR33392">
    <property type="entry name" value="POLYISOPRENYL-TEICHOIC ACID--PEPTIDOGLYCAN TEICHOIC ACID TRANSFERASE TAGU"/>
    <property type="match status" value="1"/>
</dbReference>
<dbReference type="PANTHER" id="PTHR33392:SF6">
    <property type="entry name" value="POLYISOPRENYL-TEICHOIC ACID--PEPTIDOGLYCAN TEICHOIC ACID TRANSFERASE TAGU"/>
    <property type="match status" value="1"/>
</dbReference>
<dbReference type="InterPro" id="IPR004474">
    <property type="entry name" value="LytR_CpsA_psr"/>
</dbReference>
<name>A0A388SR04_9ACTN</name>
<dbReference type="NCBIfam" id="TIGR00350">
    <property type="entry name" value="lytR_cpsA_psr"/>
    <property type="match status" value="1"/>
</dbReference>
<comment type="caution">
    <text evidence="6">The sequence shown here is derived from an EMBL/GenBank/DDBJ whole genome shotgun (WGS) entry which is preliminary data.</text>
</comment>
<accession>A0A388SR04</accession>
<evidence type="ECO:0000256" key="2">
    <source>
        <dbReference type="SAM" id="MobiDB-lite"/>
    </source>
</evidence>
<dbReference type="Pfam" id="PF03816">
    <property type="entry name" value="LytR_cpsA_psr"/>
    <property type="match status" value="1"/>
</dbReference>
<protein>
    <submittedName>
        <fullName evidence="6">Transcriptional regulator</fullName>
    </submittedName>
</protein>
<feature type="compositionally biased region" description="Low complexity" evidence="2">
    <location>
        <begin position="30"/>
        <end position="44"/>
    </location>
</feature>